<dbReference type="PANTHER" id="PTHR19328:SF53">
    <property type="entry name" value="MEMBRANE PROTEIN"/>
    <property type="match status" value="1"/>
</dbReference>
<dbReference type="PANTHER" id="PTHR19328">
    <property type="entry name" value="HEDGEHOG-INTERACTING PROTEIN"/>
    <property type="match status" value="1"/>
</dbReference>
<dbReference type="Proteomes" id="UP000256708">
    <property type="component" value="Unassembled WGS sequence"/>
</dbReference>
<reference evidence="2" key="1">
    <citation type="submission" date="2018-08" db="EMBL/GenBank/DDBJ databases">
        <authorList>
            <person name="Liu Z.-W."/>
            <person name="Du Z.-J."/>
        </authorList>
    </citation>
    <scope>NUCLEOTIDE SEQUENCE [LARGE SCALE GENOMIC DNA]</scope>
    <source>
        <strain evidence="2">H4X</strain>
    </source>
</reference>
<dbReference type="AlphaFoldDB" id="A0A3D8L5R9"/>
<keyword evidence="2" id="KW-1185">Reference proteome</keyword>
<evidence type="ECO:0000313" key="2">
    <source>
        <dbReference type="Proteomes" id="UP000256708"/>
    </source>
</evidence>
<dbReference type="EMBL" id="QRGR01000032">
    <property type="protein sequence ID" value="RDV12646.1"/>
    <property type="molecule type" value="Genomic_DNA"/>
</dbReference>
<dbReference type="Gene3D" id="2.120.10.30">
    <property type="entry name" value="TolB, C-terminal domain"/>
    <property type="match status" value="1"/>
</dbReference>
<name>A0A3D8L5R9_9BACT</name>
<dbReference type="InterPro" id="IPR011042">
    <property type="entry name" value="6-blade_b-propeller_TolB-like"/>
</dbReference>
<organism evidence="1 2">
    <name type="scientific">Pontibacter diazotrophicus</name>
    <dbReference type="NCBI Taxonomy" id="1400979"/>
    <lineage>
        <taxon>Bacteria</taxon>
        <taxon>Pseudomonadati</taxon>
        <taxon>Bacteroidota</taxon>
        <taxon>Cytophagia</taxon>
        <taxon>Cytophagales</taxon>
        <taxon>Hymenobacteraceae</taxon>
        <taxon>Pontibacter</taxon>
    </lineage>
</organism>
<sequence length="493" mass="53372">MALSMLVILSGCHLFQDDDSFEPLVVQVPAGFQIEKVAEGLQLPTSVTWDDAGNMYVVEAGGGLEPEKLAPMRIMQVKNGKATQVVDLAGKGINPAIVGIVWHEEAFYITHRGEDLTGAVSRVTKSGQVETILQGIIDSQAEHQINDIRMGPDGRMYVAVGMAGNAAVMDMSVGPWIMQSPNVRATPCQDIVLKGRNYKTADFRTEDPTDSVLTGAYVPFGTPTEPGQVIKGVTLCGGSILSFDTRNPMGTVETHAWGFRNLIGLAWDKRTGAMYAAENGYDIRGARPVKDYMDASLRIEQGKWYGVPDFSAERKPLDWELFEVPDNLQPMVFVNGEPVGKELDFVIDHQASGLTPPNPSVVLGKHEFNSSPSMMDVAPASWGDMAGHVFIAEWGDLAPPTNPLRGQDPAGFQVVMVDPATGHLKPFVHNLLPGPASAQGGQGKGLDRPFDVQFGPDDAMYIVDYGVVEIDMSQAPPYEYKPGTGAIWKVSKK</sequence>
<dbReference type="SUPFAM" id="SSF50952">
    <property type="entry name" value="Soluble quinoprotein glucose dehydrogenase"/>
    <property type="match status" value="1"/>
</dbReference>
<gene>
    <name evidence="1" type="ORF">DXT99_22265</name>
</gene>
<protein>
    <submittedName>
        <fullName evidence="1">Sugar dehydrogenase</fullName>
    </submittedName>
</protein>
<proteinExistence type="predicted"/>
<comment type="caution">
    <text evidence="1">The sequence shown here is derived from an EMBL/GenBank/DDBJ whole genome shotgun (WGS) entry which is preliminary data.</text>
</comment>
<dbReference type="InterPro" id="IPR011041">
    <property type="entry name" value="Quinoprot_gluc/sorb_DH_b-prop"/>
</dbReference>
<evidence type="ECO:0000313" key="1">
    <source>
        <dbReference type="EMBL" id="RDV12646.1"/>
    </source>
</evidence>
<accession>A0A3D8L5R9</accession>